<dbReference type="InterPro" id="IPR016164">
    <property type="entry name" value="FAD-linked_Oxase-like_C"/>
</dbReference>
<sequence>MWPRVLGALGWLRRSWSTGSTGIFHGARGAGSTGMAGAAWGLCLLWALRLPIGPILLGAPGGLGLTGSTGLAHMAKGASSTGVDGGAHGARGTTRQGVLAGLDGSGLLGAPSELGAVGNAWCNRGRHGMGVPKGWGWWGPRGSRPQGCHMLVVPLTPGHTGSPDPTADPGADASLCGMAATGASGTNAVRYGTMRPNVLNLRVVLSDGSLLHTAGPGRSARKSAAGYDLTSLFVGSEGTLGFLTQATLRLHPLPEAVVSAACTFPSVRDAVGCTVQVLQAAVPVARIELLDEVMAGACSRYSRLELPEVAMLFLELHGSQRGLAEQQQQAEELVQLHGGSVLSWAQAPEERERLWAARHSAWFAALALRPGCQGYSTDVCVPISRLPDVVVETQRDLRDSNLTGPMVGHVGDGNFHCILVFRADDPEEAQRVHDFTERLGRRALAAGGTCTGEHGVGLGKRVLLREERGAVGLAAMRRIKDALDPLHLMNPGKVL</sequence>
<dbReference type="GO" id="GO:0008720">
    <property type="term" value="F:D-lactate dehydrogenase (NAD+) activity"/>
    <property type="evidence" value="ECO:0000318"/>
    <property type="project" value="GO_Central"/>
</dbReference>
<dbReference type="AlphaFoldDB" id="A0A8V1ABV3"/>
<dbReference type="FunFam" id="3.30.465.10:FF:000016">
    <property type="entry name" value="probable D-lactate dehydrogenase, mitochondrial"/>
    <property type="match status" value="1"/>
</dbReference>
<evidence type="ECO:0000256" key="8">
    <source>
        <dbReference type="ARBA" id="ARBA00023128"/>
    </source>
</evidence>
<dbReference type="GeneTree" id="ENSGT00940000158705"/>
<evidence type="ECO:0000256" key="4">
    <source>
        <dbReference type="ARBA" id="ARBA00022630"/>
    </source>
</evidence>
<evidence type="ECO:0000256" key="9">
    <source>
        <dbReference type="ARBA" id="ARBA00038897"/>
    </source>
</evidence>
<feature type="domain" description="FAD-binding PCMH-type" evidence="10">
    <location>
        <begin position="163"/>
        <end position="253"/>
    </location>
</feature>
<comment type="similarity">
    <text evidence="3">Belongs to the FAD-binding oxidoreductase/transferase type 4 family.</text>
</comment>
<gene>
    <name evidence="11" type="primary">LDHD</name>
</gene>
<dbReference type="Gene3D" id="1.10.45.10">
    <property type="entry name" value="Vanillyl-alcohol Oxidase, Chain A, domain 4"/>
    <property type="match status" value="1"/>
</dbReference>
<dbReference type="Pfam" id="PF02913">
    <property type="entry name" value="FAD-oxidase_C"/>
    <property type="match status" value="1"/>
</dbReference>
<evidence type="ECO:0000256" key="1">
    <source>
        <dbReference type="ARBA" id="ARBA00001974"/>
    </source>
</evidence>
<dbReference type="InterPro" id="IPR006094">
    <property type="entry name" value="Oxid_FAD_bind_N"/>
</dbReference>
<dbReference type="GO" id="GO:0004458">
    <property type="term" value="F:D-lactate dehydrogenase (cytochrome) activity"/>
    <property type="evidence" value="ECO:0000318"/>
    <property type="project" value="GO_Central"/>
</dbReference>
<dbReference type="Pfam" id="PF01565">
    <property type="entry name" value="FAD_binding_4"/>
    <property type="match status" value="1"/>
</dbReference>
<dbReference type="EC" id="1.1.2.4" evidence="9"/>
<dbReference type="GO" id="GO:0140174">
    <property type="term" value="F:(2R)-2-hydroxycarboxylate dehydrogenase activity"/>
    <property type="evidence" value="ECO:0007669"/>
    <property type="project" value="Ensembl"/>
</dbReference>
<keyword evidence="7" id="KW-0560">Oxidoreductase</keyword>
<evidence type="ECO:0000259" key="10">
    <source>
        <dbReference type="PROSITE" id="PS51387"/>
    </source>
</evidence>
<dbReference type="InterPro" id="IPR016166">
    <property type="entry name" value="FAD-bd_PCMH"/>
</dbReference>
<dbReference type="GO" id="GO:0005739">
    <property type="term" value="C:mitochondrion"/>
    <property type="evidence" value="ECO:0000318"/>
    <property type="project" value="GO_Central"/>
</dbReference>
<keyword evidence="12" id="KW-1185">Reference proteome</keyword>
<dbReference type="GO" id="GO:1903457">
    <property type="term" value="P:lactate catabolic process"/>
    <property type="evidence" value="ECO:0000318"/>
    <property type="project" value="GO_Central"/>
</dbReference>
<dbReference type="FunFam" id="3.30.70.2740:FF:000001">
    <property type="entry name" value="D-lactate dehydrogenase mitochondrial"/>
    <property type="match status" value="1"/>
</dbReference>
<dbReference type="Ensembl" id="ENSGALT00010063080.1">
    <property type="protein sequence ID" value="ENSGALP00010038933.1"/>
    <property type="gene ID" value="ENSGALG00010025882.1"/>
</dbReference>
<dbReference type="SUPFAM" id="SSF56176">
    <property type="entry name" value="FAD-binding/transporter-associated domain-like"/>
    <property type="match status" value="1"/>
</dbReference>
<keyword evidence="6" id="KW-0809">Transit peptide</keyword>
<dbReference type="PANTHER" id="PTHR11748">
    <property type="entry name" value="D-LACTATE DEHYDROGENASE"/>
    <property type="match status" value="1"/>
</dbReference>
<dbReference type="GO" id="GO:0071949">
    <property type="term" value="F:FAD binding"/>
    <property type="evidence" value="ECO:0007669"/>
    <property type="project" value="InterPro"/>
</dbReference>
<keyword evidence="13" id="KW-1267">Proteomics identification</keyword>
<dbReference type="InterPro" id="IPR036318">
    <property type="entry name" value="FAD-bd_PCMH-like_sf"/>
</dbReference>
<dbReference type="SUPFAM" id="SSF55103">
    <property type="entry name" value="FAD-linked oxidases, C-terminal domain"/>
    <property type="match status" value="1"/>
</dbReference>
<organism evidence="11 12">
    <name type="scientific">Gallus gallus</name>
    <name type="common">Chicken</name>
    <dbReference type="NCBI Taxonomy" id="9031"/>
    <lineage>
        <taxon>Eukaryota</taxon>
        <taxon>Metazoa</taxon>
        <taxon>Chordata</taxon>
        <taxon>Craniata</taxon>
        <taxon>Vertebrata</taxon>
        <taxon>Euteleostomi</taxon>
        <taxon>Archelosauria</taxon>
        <taxon>Archosauria</taxon>
        <taxon>Dinosauria</taxon>
        <taxon>Saurischia</taxon>
        <taxon>Theropoda</taxon>
        <taxon>Coelurosauria</taxon>
        <taxon>Aves</taxon>
        <taxon>Neognathae</taxon>
        <taxon>Galloanserae</taxon>
        <taxon>Galliformes</taxon>
        <taxon>Phasianidae</taxon>
        <taxon>Phasianinae</taxon>
        <taxon>Gallus</taxon>
    </lineage>
</organism>
<dbReference type="PROSITE" id="PS51387">
    <property type="entry name" value="FAD_PCMH"/>
    <property type="match status" value="1"/>
</dbReference>
<dbReference type="OrthoDB" id="5332616at2759"/>
<evidence type="ECO:0007829" key="13">
    <source>
        <dbReference type="PeptideAtlas" id="A0A8V1ABV3"/>
    </source>
</evidence>
<evidence type="ECO:0000256" key="5">
    <source>
        <dbReference type="ARBA" id="ARBA00022827"/>
    </source>
</evidence>
<dbReference type="InterPro" id="IPR004113">
    <property type="entry name" value="FAD-bd_oxidored_4_C"/>
</dbReference>
<dbReference type="GO" id="GO:0050660">
    <property type="term" value="F:flavin adenine dinucleotide binding"/>
    <property type="evidence" value="ECO:0000318"/>
    <property type="project" value="GO_Central"/>
</dbReference>
<keyword evidence="5" id="KW-0274">FAD</keyword>
<protein>
    <recommendedName>
        <fullName evidence="9">D-lactate dehydrogenase (cytochrome)</fullName>
        <ecNumber evidence="9">1.1.2.4</ecNumber>
    </recommendedName>
</protein>
<proteinExistence type="evidence at protein level"/>
<comment type="cofactor">
    <cofactor evidence="1">
        <name>FAD</name>
        <dbReference type="ChEBI" id="CHEBI:57692"/>
    </cofactor>
</comment>
<dbReference type="InterPro" id="IPR016171">
    <property type="entry name" value="Vanillyl_alc_oxidase_C-sub2"/>
</dbReference>
<dbReference type="FunFam" id="1.10.45.10:FF:000001">
    <property type="entry name" value="D-lactate dehydrogenase mitochondrial"/>
    <property type="match status" value="1"/>
</dbReference>
<reference evidence="11" key="2">
    <citation type="submission" date="2025-08" db="UniProtKB">
        <authorList>
            <consortium name="Ensembl"/>
        </authorList>
    </citation>
    <scope>IDENTIFICATION</scope>
    <source>
        <strain evidence="11">broiler</strain>
    </source>
</reference>
<reference evidence="11" key="1">
    <citation type="submission" date="2020-11" db="EMBL/GenBank/DDBJ databases">
        <title>Gallus gallus (Chicken) genome, bGalGal1, GRCg7b, maternal haplotype autosomes + Z &amp; W.</title>
        <authorList>
            <person name="Warren W."/>
            <person name="Formenti G."/>
            <person name="Fedrigo O."/>
            <person name="Haase B."/>
            <person name="Mountcastle J."/>
            <person name="Balacco J."/>
            <person name="Tracey A."/>
            <person name="Schneider V."/>
            <person name="Okimoto R."/>
            <person name="Cheng H."/>
            <person name="Hawken R."/>
            <person name="Howe K."/>
            <person name="Jarvis E.D."/>
        </authorList>
    </citation>
    <scope>NUCLEOTIDE SEQUENCE [LARGE SCALE GENOMIC DNA]</scope>
    <source>
        <strain evidence="11">Broiler</strain>
    </source>
</reference>
<dbReference type="Gene3D" id="3.30.465.10">
    <property type="match status" value="1"/>
</dbReference>
<evidence type="ECO:0000256" key="6">
    <source>
        <dbReference type="ARBA" id="ARBA00022946"/>
    </source>
</evidence>
<keyword evidence="8" id="KW-0496">Mitochondrion</keyword>
<dbReference type="InterPro" id="IPR016169">
    <property type="entry name" value="FAD-bd_PCMH_sub2"/>
</dbReference>
<keyword evidence="4" id="KW-0285">Flavoprotein</keyword>
<evidence type="ECO:0000256" key="2">
    <source>
        <dbReference type="ARBA" id="ARBA00004173"/>
    </source>
</evidence>
<evidence type="ECO:0000256" key="3">
    <source>
        <dbReference type="ARBA" id="ARBA00008000"/>
    </source>
</evidence>
<dbReference type="Proteomes" id="UP000000539">
    <property type="component" value="Chromosome 11"/>
</dbReference>
<accession>A0A8V1ABV3</accession>
<name>A0A8V1ABV3_CHICK</name>
<comment type="subcellular location">
    <subcellularLocation>
        <location evidence="2">Mitochondrion</location>
    </subcellularLocation>
</comment>
<reference evidence="11" key="3">
    <citation type="submission" date="2025-09" db="UniProtKB">
        <authorList>
            <consortium name="Ensembl"/>
        </authorList>
    </citation>
    <scope>IDENTIFICATION</scope>
    <source>
        <strain evidence="11">broiler</strain>
    </source>
</reference>
<evidence type="ECO:0000313" key="11">
    <source>
        <dbReference type="Ensembl" id="ENSGALP00010038933.1"/>
    </source>
</evidence>
<evidence type="ECO:0000313" key="12">
    <source>
        <dbReference type="Proteomes" id="UP000000539"/>
    </source>
</evidence>
<dbReference type="PANTHER" id="PTHR11748:SF111">
    <property type="entry name" value="D-LACTATE DEHYDROGENASE, MITOCHONDRIAL-RELATED"/>
    <property type="match status" value="1"/>
</dbReference>
<dbReference type="GO" id="GO:0140170">
    <property type="term" value="F:D-lactate dehydrogenase (FAD) activity"/>
    <property type="evidence" value="ECO:0007669"/>
    <property type="project" value="Ensembl"/>
</dbReference>
<dbReference type="Gene3D" id="3.30.70.2740">
    <property type="match status" value="1"/>
</dbReference>
<evidence type="ECO:0000256" key="7">
    <source>
        <dbReference type="ARBA" id="ARBA00023002"/>
    </source>
</evidence>